<feature type="compositionally biased region" description="Basic and acidic residues" evidence="1">
    <location>
        <begin position="61"/>
        <end position="92"/>
    </location>
</feature>
<dbReference type="InterPro" id="IPR002059">
    <property type="entry name" value="CSP_DNA-bd"/>
</dbReference>
<protein>
    <submittedName>
        <fullName evidence="3">Cold shock-like protein CspA</fullName>
    </submittedName>
</protein>
<comment type="caution">
    <text evidence="3">The sequence shown here is derived from an EMBL/GenBank/DDBJ whole genome shotgun (WGS) entry which is preliminary data.</text>
</comment>
<name>A0A5B7JT56_PORTR</name>
<dbReference type="EMBL" id="VSRR010111442">
    <property type="protein sequence ID" value="MPC97775.1"/>
    <property type="molecule type" value="Genomic_DNA"/>
</dbReference>
<dbReference type="InterPro" id="IPR012340">
    <property type="entry name" value="NA-bd_OB-fold"/>
</dbReference>
<dbReference type="PROSITE" id="PS51857">
    <property type="entry name" value="CSD_2"/>
    <property type="match status" value="1"/>
</dbReference>
<dbReference type="SMART" id="SM00357">
    <property type="entry name" value="CSP"/>
    <property type="match status" value="1"/>
</dbReference>
<feature type="region of interest" description="Disordered" evidence="1">
    <location>
        <begin position="53"/>
        <end position="92"/>
    </location>
</feature>
<dbReference type="OrthoDB" id="203339at2759"/>
<dbReference type="InterPro" id="IPR011129">
    <property type="entry name" value="CSD"/>
</dbReference>
<dbReference type="Proteomes" id="UP000324222">
    <property type="component" value="Unassembled WGS sequence"/>
</dbReference>
<organism evidence="3 4">
    <name type="scientific">Portunus trituberculatus</name>
    <name type="common">Swimming crab</name>
    <name type="synonym">Neptunus trituberculatus</name>
    <dbReference type="NCBI Taxonomy" id="210409"/>
    <lineage>
        <taxon>Eukaryota</taxon>
        <taxon>Metazoa</taxon>
        <taxon>Ecdysozoa</taxon>
        <taxon>Arthropoda</taxon>
        <taxon>Crustacea</taxon>
        <taxon>Multicrustacea</taxon>
        <taxon>Malacostraca</taxon>
        <taxon>Eumalacostraca</taxon>
        <taxon>Eucarida</taxon>
        <taxon>Decapoda</taxon>
        <taxon>Pleocyemata</taxon>
        <taxon>Brachyura</taxon>
        <taxon>Eubrachyura</taxon>
        <taxon>Portunoidea</taxon>
        <taxon>Portunidae</taxon>
        <taxon>Portuninae</taxon>
        <taxon>Portunus</taxon>
    </lineage>
</organism>
<dbReference type="Gene3D" id="2.40.50.140">
    <property type="entry name" value="Nucleic acid-binding proteins"/>
    <property type="match status" value="1"/>
</dbReference>
<proteinExistence type="predicted"/>
<evidence type="ECO:0000313" key="4">
    <source>
        <dbReference type="Proteomes" id="UP000324222"/>
    </source>
</evidence>
<reference evidence="3 4" key="1">
    <citation type="submission" date="2019-05" db="EMBL/GenBank/DDBJ databases">
        <title>Another draft genome of Portunus trituberculatus and its Hox gene families provides insights of decapod evolution.</title>
        <authorList>
            <person name="Jeong J.-H."/>
            <person name="Song I."/>
            <person name="Kim S."/>
            <person name="Choi T."/>
            <person name="Kim D."/>
            <person name="Ryu S."/>
            <person name="Kim W."/>
        </authorList>
    </citation>
    <scope>NUCLEOTIDE SEQUENCE [LARGE SCALE GENOMIC DNA]</scope>
    <source>
        <tissue evidence="3">Muscle</tissue>
    </source>
</reference>
<dbReference type="CDD" id="cd04458">
    <property type="entry name" value="CSP_CDS"/>
    <property type="match status" value="1"/>
</dbReference>
<dbReference type="Pfam" id="PF00313">
    <property type="entry name" value="CSD"/>
    <property type="match status" value="1"/>
</dbReference>
<dbReference type="GO" id="GO:0003676">
    <property type="term" value="F:nucleic acid binding"/>
    <property type="evidence" value="ECO:0007669"/>
    <property type="project" value="InterPro"/>
</dbReference>
<feature type="domain" description="CSD" evidence="2">
    <location>
        <begin position="5"/>
        <end position="70"/>
    </location>
</feature>
<evidence type="ECO:0000259" key="2">
    <source>
        <dbReference type="PROSITE" id="PS51857"/>
    </source>
</evidence>
<dbReference type="PANTHER" id="PTHR11544">
    <property type="entry name" value="COLD SHOCK DOMAIN CONTAINING PROTEINS"/>
    <property type="match status" value="1"/>
</dbReference>
<keyword evidence="4" id="KW-1185">Reference proteome</keyword>
<evidence type="ECO:0000256" key="1">
    <source>
        <dbReference type="SAM" id="MobiDB-lite"/>
    </source>
</evidence>
<dbReference type="InterPro" id="IPR050181">
    <property type="entry name" value="Cold_shock_domain"/>
</dbReference>
<dbReference type="SUPFAM" id="SSF50249">
    <property type="entry name" value="Nucleic acid-binding proteins"/>
    <property type="match status" value="1"/>
</dbReference>
<evidence type="ECO:0000313" key="3">
    <source>
        <dbReference type="EMBL" id="MPC97775.1"/>
    </source>
</evidence>
<sequence>MAAQQHRGTFKWYNRKYGFGFIRDSEANQDFFVHFSGLMRSFRKVLPRGDTATFTTFKGKKGPEAREVTRDGKLERPPPRPKLSPRDEKATEEDLKIKACICTAQVLAGNNTRRLRRP</sequence>
<dbReference type="PRINTS" id="PR00050">
    <property type="entry name" value="COLDSHOCK"/>
</dbReference>
<gene>
    <name evidence="3" type="primary">cspA_5</name>
    <name evidence="3" type="ORF">E2C01_093107</name>
</gene>
<dbReference type="AlphaFoldDB" id="A0A5B7JT56"/>
<accession>A0A5B7JT56</accession>